<evidence type="ECO:0000313" key="20">
    <source>
        <dbReference type="RefSeq" id="XP_017883395.1"/>
    </source>
</evidence>
<dbReference type="PANTHER" id="PTHR28629:SF4">
    <property type="entry name" value="TRIOKINASE_FMN CYCLASE"/>
    <property type="match status" value="1"/>
</dbReference>
<dbReference type="Pfam" id="PF02734">
    <property type="entry name" value="Dak2"/>
    <property type="match status" value="1"/>
</dbReference>
<evidence type="ECO:0000259" key="18">
    <source>
        <dbReference type="PROSITE" id="PS51481"/>
    </source>
</evidence>
<proteinExistence type="inferred from homology"/>
<organism evidence="19 20">
    <name type="scientific">Ceratina calcarata</name>
    <dbReference type="NCBI Taxonomy" id="156304"/>
    <lineage>
        <taxon>Eukaryota</taxon>
        <taxon>Metazoa</taxon>
        <taxon>Ecdysozoa</taxon>
        <taxon>Arthropoda</taxon>
        <taxon>Hexapoda</taxon>
        <taxon>Insecta</taxon>
        <taxon>Pterygota</taxon>
        <taxon>Neoptera</taxon>
        <taxon>Endopterygota</taxon>
        <taxon>Hymenoptera</taxon>
        <taxon>Apocrita</taxon>
        <taxon>Aculeata</taxon>
        <taxon>Apoidea</taxon>
        <taxon>Anthophila</taxon>
        <taxon>Apidae</taxon>
        <taxon>Ceratina</taxon>
        <taxon>Zadontomerus</taxon>
    </lineage>
</organism>
<evidence type="ECO:0000256" key="7">
    <source>
        <dbReference type="ARBA" id="ARBA00022741"/>
    </source>
</evidence>
<dbReference type="Gene3D" id="3.40.50.10440">
    <property type="entry name" value="Dihydroxyacetone kinase, domain 1"/>
    <property type="match status" value="1"/>
</dbReference>
<comment type="function">
    <text evidence="12">Catalyzes both the phosphorylation of dihydroxyacetone and of glyceraldehyde, and the splitting of ribonucleoside diphosphate-X compounds among which FAD is the best substrate. Represses IFIH1-mediated cellular antiviral response.</text>
</comment>
<evidence type="ECO:0000256" key="4">
    <source>
        <dbReference type="ARBA" id="ARBA00012578"/>
    </source>
</evidence>
<evidence type="ECO:0000256" key="8">
    <source>
        <dbReference type="ARBA" id="ARBA00022777"/>
    </source>
</evidence>
<keyword evidence="9" id="KW-0067">ATP-binding</keyword>
<evidence type="ECO:0000256" key="2">
    <source>
        <dbReference type="ARBA" id="ARBA00012107"/>
    </source>
</evidence>
<dbReference type="EC" id="2.7.1.29" evidence="2"/>
<gene>
    <name evidence="20" type="primary">LOC108626944</name>
</gene>
<evidence type="ECO:0000256" key="13">
    <source>
        <dbReference type="ARBA" id="ARBA00046681"/>
    </source>
</evidence>
<dbReference type="PANTHER" id="PTHR28629">
    <property type="entry name" value="TRIOKINASE/FMN CYCLASE"/>
    <property type="match status" value="1"/>
</dbReference>
<comment type="similarity">
    <text evidence="1">Belongs to the dihydroxyacetone kinase (DAK) family.</text>
</comment>
<evidence type="ECO:0000256" key="3">
    <source>
        <dbReference type="ARBA" id="ARBA00012110"/>
    </source>
</evidence>
<dbReference type="Gene3D" id="1.25.40.340">
    <property type="match status" value="1"/>
</dbReference>
<comment type="catalytic activity">
    <reaction evidence="16">
        <text>dihydroxyacetone + ATP = dihydroxyacetone phosphate + ADP + H(+)</text>
        <dbReference type="Rhea" id="RHEA:15773"/>
        <dbReference type="ChEBI" id="CHEBI:15378"/>
        <dbReference type="ChEBI" id="CHEBI:16016"/>
        <dbReference type="ChEBI" id="CHEBI:30616"/>
        <dbReference type="ChEBI" id="CHEBI:57642"/>
        <dbReference type="ChEBI" id="CHEBI:456216"/>
        <dbReference type="EC" id="2.7.1.29"/>
    </reaction>
</comment>
<dbReference type="Gene3D" id="3.30.1180.20">
    <property type="entry name" value="Dihydroxyacetone kinase, domain 2"/>
    <property type="match status" value="1"/>
</dbReference>
<dbReference type="SUPFAM" id="SSF82549">
    <property type="entry name" value="DAK1/DegV-like"/>
    <property type="match status" value="1"/>
</dbReference>
<dbReference type="GO" id="GO:0004371">
    <property type="term" value="F:glycerone kinase activity"/>
    <property type="evidence" value="ECO:0007669"/>
    <property type="project" value="UniProtKB-EC"/>
</dbReference>
<dbReference type="EC" id="2.7.1.28" evidence="3"/>
<dbReference type="GO" id="GO:0034012">
    <property type="term" value="F:FAD-AMP lyase (cyclizing) activity"/>
    <property type="evidence" value="ECO:0007669"/>
    <property type="project" value="UniProtKB-EC"/>
</dbReference>
<keyword evidence="8" id="KW-0418">Kinase</keyword>
<evidence type="ECO:0000256" key="16">
    <source>
        <dbReference type="ARBA" id="ARBA00048898"/>
    </source>
</evidence>
<evidence type="ECO:0000256" key="14">
    <source>
        <dbReference type="ARBA" id="ARBA00047974"/>
    </source>
</evidence>
<keyword evidence="10" id="KW-0170">Cobalt</keyword>
<evidence type="ECO:0000256" key="9">
    <source>
        <dbReference type="ARBA" id="ARBA00022840"/>
    </source>
</evidence>
<evidence type="ECO:0000313" key="19">
    <source>
        <dbReference type="Proteomes" id="UP000694925"/>
    </source>
</evidence>
<evidence type="ECO:0000256" key="15">
    <source>
        <dbReference type="ARBA" id="ARBA00048526"/>
    </source>
</evidence>
<name>A0AAJ7N9D4_9HYME</name>
<evidence type="ECO:0000256" key="12">
    <source>
        <dbReference type="ARBA" id="ARBA00045490"/>
    </source>
</evidence>
<dbReference type="GO" id="GO:0019563">
    <property type="term" value="P:glycerol catabolic process"/>
    <property type="evidence" value="ECO:0007669"/>
    <property type="project" value="TreeGrafter"/>
</dbReference>
<dbReference type="GO" id="GO:0050354">
    <property type="term" value="F:triokinase activity"/>
    <property type="evidence" value="ECO:0007669"/>
    <property type="project" value="UniProtKB-EC"/>
</dbReference>
<dbReference type="FunFam" id="3.30.1180.20:FF:000001">
    <property type="entry name" value="Dihydroxyacetone kinase 1"/>
    <property type="match status" value="1"/>
</dbReference>
<protein>
    <recommendedName>
        <fullName evidence="5">Triokinase/FMN cyclase</fullName>
        <ecNumber evidence="3">2.7.1.28</ecNumber>
        <ecNumber evidence="2">2.7.1.29</ecNumber>
        <ecNumber evidence="4">4.6.1.15</ecNumber>
    </recommendedName>
    <alternativeName>
        <fullName evidence="11">Bifunctional ATP-dependent dihydroxyacetone kinase/FAD-AMP lyase (cyclizing)</fullName>
    </alternativeName>
</protein>
<dbReference type="PROSITE" id="PS51481">
    <property type="entry name" value="DHAK"/>
    <property type="match status" value="1"/>
</dbReference>
<comment type="subunit">
    <text evidence="13">Homodimer. Interacts with IFIH1 (via the CARD domains), the interaction is inhibited by viral infection.</text>
</comment>
<keyword evidence="7" id="KW-0547">Nucleotide-binding</keyword>
<keyword evidence="19" id="KW-1185">Reference proteome</keyword>
<dbReference type="EC" id="4.6.1.15" evidence="4"/>
<dbReference type="GO" id="GO:0005524">
    <property type="term" value="F:ATP binding"/>
    <property type="evidence" value="ECO:0007669"/>
    <property type="project" value="UniProtKB-KW"/>
</dbReference>
<evidence type="ECO:0000256" key="1">
    <source>
        <dbReference type="ARBA" id="ARBA00008757"/>
    </source>
</evidence>
<evidence type="ECO:0000256" key="6">
    <source>
        <dbReference type="ARBA" id="ARBA00022679"/>
    </source>
</evidence>
<feature type="domain" description="DhaK" evidence="18">
    <location>
        <begin position="16"/>
        <end position="350"/>
    </location>
</feature>
<dbReference type="PROSITE" id="PS51480">
    <property type="entry name" value="DHAL"/>
    <property type="match status" value="1"/>
</dbReference>
<dbReference type="SMART" id="SM01120">
    <property type="entry name" value="Dak2"/>
    <property type="match status" value="1"/>
</dbReference>
<evidence type="ECO:0000256" key="5">
    <source>
        <dbReference type="ARBA" id="ARBA00018932"/>
    </source>
</evidence>
<evidence type="ECO:0000256" key="10">
    <source>
        <dbReference type="ARBA" id="ARBA00023285"/>
    </source>
</evidence>
<dbReference type="Pfam" id="PF02733">
    <property type="entry name" value="Dak1"/>
    <property type="match status" value="1"/>
</dbReference>
<feature type="domain" description="DhaL" evidence="17">
    <location>
        <begin position="390"/>
        <end position="591"/>
    </location>
</feature>
<reference evidence="20" key="1">
    <citation type="submission" date="2025-08" db="UniProtKB">
        <authorList>
            <consortium name="RefSeq"/>
        </authorList>
    </citation>
    <scope>IDENTIFICATION</scope>
    <source>
        <tissue evidence="20">Whole body</tissue>
    </source>
</reference>
<dbReference type="InterPro" id="IPR004007">
    <property type="entry name" value="DhaL_dom"/>
</dbReference>
<dbReference type="RefSeq" id="XP_017883395.1">
    <property type="nucleotide sequence ID" value="XM_018027906.2"/>
</dbReference>
<dbReference type="GO" id="GO:0005829">
    <property type="term" value="C:cytosol"/>
    <property type="evidence" value="ECO:0007669"/>
    <property type="project" value="TreeGrafter"/>
</dbReference>
<dbReference type="SUPFAM" id="SSF101473">
    <property type="entry name" value="DhaL-like"/>
    <property type="match status" value="1"/>
</dbReference>
<dbReference type="InterPro" id="IPR036117">
    <property type="entry name" value="DhaL_dom_sf"/>
</dbReference>
<dbReference type="AlphaFoldDB" id="A0AAJ7N9D4"/>
<dbReference type="GeneID" id="108626944"/>
<dbReference type="FunFam" id="3.40.50.10440:FF:000001">
    <property type="entry name" value="Dihydroxyacetone kinase, DhaK subunit"/>
    <property type="match status" value="1"/>
</dbReference>
<comment type="catalytic activity">
    <reaction evidence="15">
        <text>FAD = riboflavin cyclic-4',5'-phosphate + AMP + H(+)</text>
        <dbReference type="Rhea" id="RHEA:13729"/>
        <dbReference type="ChEBI" id="CHEBI:15378"/>
        <dbReference type="ChEBI" id="CHEBI:57692"/>
        <dbReference type="ChEBI" id="CHEBI:76202"/>
        <dbReference type="ChEBI" id="CHEBI:456215"/>
        <dbReference type="EC" id="4.6.1.15"/>
    </reaction>
</comment>
<dbReference type="Proteomes" id="UP000694925">
    <property type="component" value="Unplaced"/>
</dbReference>
<evidence type="ECO:0000259" key="17">
    <source>
        <dbReference type="PROSITE" id="PS51480"/>
    </source>
</evidence>
<sequence length="597" mass="64924">MRGARLASKVIEEACHRTDLSPRKISSSTSVNVRLPVRSTTRSIGRSVCYNKLSLEDRKKKVSLICGGGSGHEPFAAGYVGRGMLTAAVAGSIYAAPPSMHISYAIDRVSAHDKTGILMIVPNYTGDCLNFGIAVERARQEDLNIAEIIVNEDCSIPKENLSLAGKRGLCGIVLIVKVAGALAENGMPLDEISEIAHRVLRNMATYSVGMTACSIPGQPPMFQLAEDEIELGMGVHGEAGHEKRKIAPSSQVVALMLERICGALSLKSGDAVAIIVNNFGALSQLEQGIVVHDAIKHLRGMNVQPLRVYTGLLMTSLNSAGVQITVLNLPERDRNLFLSCLDAPTDAPKWPGCAYSVPDESSTTRQKVRQDSVVRVVERRGVEVGPDMQTLMQRCVRSACEALIREEDRLNDLDRGCGDGDTGSTLKRLATEVLRKFNELQFSHPSAVFSELANIAEERMGGASGGLYCLYLTSLNAELCVPQVDGGWLKLWAQTLRTSLEIVMKYGKAKPGDRSMVDALHAFSETFEKTLDKPWTEICDAVKAATWRACESTKNMKARVGRASYVREEECFQKMDAGAYAVAVIVDAIMNEIRTVF</sequence>
<dbReference type="InterPro" id="IPR004006">
    <property type="entry name" value="DhaK_dom"/>
</dbReference>
<comment type="catalytic activity">
    <reaction evidence="14">
        <text>D-glyceraldehyde + ATP = D-glyceraldehyde 3-phosphate + ADP + H(+)</text>
        <dbReference type="Rhea" id="RHEA:13941"/>
        <dbReference type="ChEBI" id="CHEBI:15378"/>
        <dbReference type="ChEBI" id="CHEBI:17378"/>
        <dbReference type="ChEBI" id="CHEBI:30616"/>
        <dbReference type="ChEBI" id="CHEBI:59776"/>
        <dbReference type="ChEBI" id="CHEBI:456216"/>
        <dbReference type="EC" id="2.7.1.28"/>
    </reaction>
</comment>
<dbReference type="FunFam" id="1.25.40.340:FF:000002">
    <property type="entry name" value="Dihydroxyacetone kinase, L subunit"/>
    <property type="match status" value="1"/>
</dbReference>
<dbReference type="InterPro" id="IPR050861">
    <property type="entry name" value="Dihydroxyacetone_Kinase"/>
</dbReference>
<evidence type="ECO:0000256" key="11">
    <source>
        <dbReference type="ARBA" id="ARBA00032426"/>
    </source>
</evidence>
<keyword evidence="6" id="KW-0808">Transferase</keyword>
<accession>A0AAJ7N9D4</accession>